<keyword evidence="4" id="KW-1185">Reference proteome</keyword>
<dbReference type="InParanoid" id="A0A316VFY5"/>
<evidence type="ECO:0000256" key="1">
    <source>
        <dbReference type="SAM" id="MobiDB-lite"/>
    </source>
</evidence>
<proteinExistence type="predicted"/>
<protein>
    <submittedName>
        <fullName evidence="3">Uncharacterized protein</fullName>
    </submittedName>
</protein>
<evidence type="ECO:0000313" key="3">
    <source>
        <dbReference type="EMBL" id="PWN34395.1"/>
    </source>
</evidence>
<dbReference type="RefSeq" id="XP_025354697.1">
    <property type="nucleotide sequence ID" value="XM_025502759.1"/>
</dbReference>
<feature type="region of interest" description="Disordered" evidence="1">
    <location>
        <begin position="31"/>
        <end position="125"/>
    </location>
</feature>
<feature type="compositionally biased region" description="Basic and acidic residues" evidence="1">
    <location>
        <begin position="82"/>
        <end position="102"/>
    </location>
</feature>
<dbReference type="EMBL" id="KZ819604">
    <property type="protein sequence ID" value="PWN34395.1"/>
    <property type="molecule type" value="Genomic_DNA"/>
</dbReference>
<feature type="region of interest" description="Disordered" evidence="1">
    <location>
        <begin position="139"/>
        <end position="177"/>
    </location>
</feature>
<organism evidence="3 4">
    <name type="scientific">Meira miltonrushii</name>
    <dbReference type="NCBI Taxonomy" id="1280837"/>
    <lineage>
        <taxon>Eukaryota</taxon>
        <taxon>Fungi</taxon>
        <taxon>Dikarya</taxon>
        <taxon>Basidiomycota</taxon>
        <taxon>Ustilaginomycotina</taxon>
        <taxon>Exobasidiomycetes</taxon>
        <taxon>Exobasidiales</taxon>
        <taxon>Brachybasidiaceae</taxon>
        <taxon>Meira</taxon>
    </lineage>
</organism>
<keyword evidence="2" id="KW-0732">Signal</keyword>
<feature type="signal peptide" evidence="2">
    <location>
        <begin position="1"/>
        <end position="25"/>
    </location>
</feature>
<dbReference type="AlphaFoldDB" id="A0A316VFY5"/>
<name>A0A316VFY5_9BASI</name>
<dbReference type="Proteomes" id="UP000245771">
    <property type="component" value="Unassembled WGS sequence"/>
</dbReference>
<feature type="compositionally biased region" description="Basic residues" evidence="1">
    <location>
        <begin position="161"/>
        <end position="177"/>
    </location>
</feature>
<feature type="compositionally biased region" description="Basic and acidic residues" evidence="1">
    <location>
        <begin position="48"/>
        <end position="60"/>
    </location>
</feature>
<sequence>MVRSRILMLPMLWLPLLFWLNDVLGQTKEQKDFDLNKTPPPEDSSEDEVIHSHQPMENKAIDVPTTIEAKVNQSKKKRKRKSETITKDRAERKKVHDREMARERRKGIRERRLAGTLTESDKRSLERLKAEKKRYAEKHKEHLAKYNSNYRRNHLSECAAKSRRWRSRNPGKSKRSE</sequence>
<feature type="chain" id="PRO_5016400017" evidence="2">
    <location>
        <begin position="26"/>
        <end position="177"/>
    </location>
</feature>
<evidence type="ECO:0000256" key="2">
    <source>
        <dbReference type="SAM" id="SignalP"/>
    </source>
</evidence>
<reference evidence="3 4" key="1">
    <citation type="journal article" date="2018" name="Mol. Biol. Evol.">
        <title>Broad Genomic Sampling Reveals a Smut Pathogenic Ancestry of the Fungal Clade Ustilaginomycotina.</title>
        <authorList>
            <person name="Kijpornyongpan T."/>
            <person name="Mondo S.J."/>
            <person name="Barry K."/>
            <person name="Sandor L."/>
            <person name="Lee J."/>
            <person name="Lipzen A."/>
            <person name="Pangilinan J."/>
            <person name="LaButti K."/>
            <person name="Hainaut M."/>
            <person name="Henrissat B."/>
            <person name="Grigoriev I.V."/>
            <person name="Spatafora J.W."/>
            <person name="Aime M.C."/>
        </authorList>
    </citation>
    <scope>NUCLEOTIDE SEQUENCE [LARGE SCALE GENOMIC DNA]</scope>
    <source>
        <strain evidence="3 4">MCA 3882</strain>
    </source>
</reference>
<dbReference type="GeneID" id="37024540"/>
<accession>A0A316VFY5</accession>
<gene>
    <name evidence="3" type="ORF">FA14DRAFT_72068</name>
</gene>
<evidence type="ECO:0000313" key="4">
    <source>
        <dbReference type="Proteomes" id="UP000245771"/>
    </source>
</evidence>